<sequence length="192" mass="19514">MGMFGYRITQLVGHLPVLVTLLVVLVLAATARRRLPGRARSLLIAGAAVLLLVELFNTAWVVALPELIRARVRSGGMRQFELMNLAASTVSWIGYPIGLGLVVAAVFAGRAASHAPGQPWGAWTPPAGSAAGQPSGFAAGHPGTGHPGHGHPASGHPATGQPGPGPVVPGQAAPWGGSDRPPAAPPQGDRVD</sequence>
<dbReference type="RefSeq" id="WP_208568393.1">
    <property type="nucleotide sequence ID" value="NZ_JAGFWR010000010.1"/>
</dbReference>
<evidence type="ECO:0000313" key="3">
    <source>
        <dbReference type="EMBL" id="MBO4162807.1"/>
    </source>
</evidence>
<feature type="transmembrane region" description="Helical" evidence="2">
    <location>
        <begin position="42"/>
        <end position="63"/>
    </location>
</feature>
<keyword evidence="2" id="KW-0812">Transmembrane</keyword>
<keyword evidence="2" id="KW-0472">Membrane</keyword>
<accession>A0ABS3VB53</accession>
<reference evidence="3 4" key="1">
    <citation type="submission" date="2021-03" db="EMBL/GenBank/DDBJ databases">
        <authorList>
            <person name="Lee D.-H."/>
        </authorList>
    </citation>
    <scope>NUCLEOTIDE SEQUENCE [LARGE SCALE GENOMIC DNA]</scope>
    <source>
        <strain evidence="3 4">MMS20-R2-23</strain>
    </source>
</reference>
<keyword evidence="4" id="KW-1185">Reference proteome</keyword>
<protein>
    <submittedName>
        <fullName evidence="3">Uncharacterized protein</fullName>
    </submittedName>
</protein>
<feature type="compositionally biased region" description="Low complexity" evidence="1">
    <location>
        <begin position="168"/>
        <end position="177"/>
    </location>
</feature>
<feature type="transmembrane region" description="Helical" evidence="2">
    <location>
        <begin position="83"/>
        <end position="108"/>
    </location>
</feature>
<evidence type="ECO:0000313" key="4">
    <source>
        <dbReference type="Proteomes" id="UP000671399"/>
    </source>
</evidence>
<comment type="caution">
    <text evidence="3">The sequence shown here is derived from an EMBL/GenBank/DDBJ whole genome shotgun (WGS) entry which is preliminary data.</text>
</comment>
<dbReference type="Proteomes" id="UP000671399">
    <property type="component" value="Unassembled WGS sequence"/>
</dbReference>
<feature type="transmembrane region" description="Helical" evidence="2">
    <location>
        <begin position="12"/>
        <end position="30"/>
    </location>
</feature>
<gene>
    <name evidence="3" type="ORF">JQN83_18600</name>
</gene>
<evidence type="ECO:0000256" key="1">
    <source>
        <dbReference type="SAM" id="MobiDB-lite"/>
    </source>
</evidence>
<feature type="compositionally biased region" description="Low complexity" evidence="1">
    <location>
        <begin position="150"/>
        <end position="161"/>
    </location>
</feature>
<keyword evidence="2" id="KW-1133">Transmembrane helix</keyword>
<name>A0ABS3VB53_9ACTN</name>
<proteinExistence type="predicted"/>
<evidence type="ECO:0000256" key="2">
    <source>
        <dbReference type="SAM" id="Phobius"/>
    </source>
</evidence>
<organism evidence="3 4">
    <name type="scientific">Micromonospora antibiotica</name>
    <dbReference type="NCBI Taxonomy" id="2807623"/>
    <lineage>
        <taxon>Bacteria</taxon>
        <taxon>Bacillati</taxon>
        <taxon>Actinomycetota</taxon>
        <taxon>Actinomycetes</taxon>
        <taxon>Micromonosporales</taxon>
        <taxon>Micromonosporaceae</taxon>
        <taxon>Micromonospora</taxon>
    </lineage>
</organism>
<dbReference type="EMBL" id="JAGFWR010000010">
    <property type="protein sequence ID" value="MBO4162807.1"/>
    <property type="molecule type" value="Genomic_DNA"/>
</dbReference>
<feature type="region of interest" description="Disordered" evidence="1">
    <location>
        <begin position="117"/>
        <end position="192"/>
    </location>
</feature>